<accession>A0A078A601</accession>
<sequence>MKHMDSTKTILPYKDETDKSEQPSILFTPRSFNLESEPPQMTEKKQTPFEQQMLKPMILQLSQCHVDSKGQDILDPENLNETQVLNTKRQNLQDNQSLKMHQKQSRLNEQGFNAVQNQKKTKNIINSHKMSQAHTQSNSMNQSNLHNFLLPENMVPSYDVIDLTQDPMQSSQDYEISSDEERIDTFITQEKVRESLQLIRKSYQDLQDLQGIDESVVQDEQEEFQTKDKLKIVNEIPNHRSQMAIESNQNQRIENAYESVNVRDFEISISNRGNQAPLEINNLKTLQQSQNNRVANELFRLKRFPNVVYQCDLTDENEKNDKVEDYDENYQTKMEQQQNKSLMNSVYNRLYVNAQDLQFKQEFQKQFQSQIEKMKYSNIRNTRTTTSYRHSADFDIYNDGPRTHRKTASQSSIKKLYEDYQLRQEKSILVIEEVERKIREDMNKIKSNKNSHNLALLKLEKDLTSILKYMSRKVIPDDKSNLLVPQIFNPLFYEENQRDQKAFQEHIQRQMEELKNKRELTLSKRQLQEFFVITGVLKFINENIAENLNIKQLEKMNYEIEFLDNIWAIINIKYDSEIQNQSQTVEMEFILQLFKIMFDPYTTFEQQTHLIIELRKIIKNIFLKSQIKINDKLEAYLENQDDIQIFIRQTIEDFREMYGNFYNIAHLSNLQYNSNRRSMSPTRRSNSRNGKKYSLLSDEQQCVFKPTTNKKSGQIDPFSKAQFIQQILNQQKNNCNSEDIDEEEESVSNTKSQHKKTINILNSSKISATQQADLNMLNQISIQQNTEQPLFTITATEVAEQTRDRILSVFQITTSQKNKNSPSRQQLLALGFQGSTDDSKQTYIEDITDDQSKTQFNHLHHFGQGTSGSYDFKAKLDRNIILYEQGKMHKQRHQRFSESFREAEERKYTYKPDINKSKSRSPIQFYGSEDSNVNVHERLHQLQVKKEEQKREMQSIMEKSQIAQLKQECPFQPQISQVGYDKEKVKSQTPKGFEKMIQRMKNGQVLKEQKIKDYNNLGQVKNYQGVPTIQTPFELKTQKRDQMRQAKKRKPFIIIEIIISPGKMAHLPIHDGDDPHILCQNFSRTYNLGKLAKDSLLKILTGHLKQHQVERMQRQSLLNKDLENQYGVQDNQESSINKQVRINYDLENLEHSKIIEVSETNESDHTSRVGDKENYL</sequence>
<keyword evidence="1" id="KW-0175">Coiled coil</keyword>
<dbReference type="PANTHER" id="PTHR38150:SF1">
    <property type="entry name" value="PFU DOMAIN-CONTAINING PROTEIN"/>
    <property type="match status" value="1"/>
</dbReference>
<evidence type="ECO:0000256" key="2">
    <source>
        <dbReference type="SAM" id="MobiDB-lite"/>
    </source>
</evidence>
<evidence type="ECO:0000313" key="4">
    <source>
        <dbReference type="Proteomes" id="UP000039865"/>
    </source>
</evidence>
<proteinExistence type="predicted"/>
<feature type="compositionally biased region" description="Polar residues" evidence="2">
    <location>
        <begin position="22"/>
        <end position="34"/>
    </location>
</feature>
<feature type="region of interest" description="Disordered" evidence="2">
    <location>
        <begin position="1"/>
        <end position="39"/>
    </location>
</feature>
<dbReference type="AlphaFoldDB" id="A0A078A601"/>
<dbReference type="PANTHER" id="PTHR38150">
    <property type="entry name" value="EF-HAND DOMAIN-CONTAINING PROTEIN"/>
    <property type="match status" value="1"/>
</dbReference>
<evidence type="ECO:0000256" key="1">
    <source>
        <dbReference type="SAM" id="Coils"/>
    </source>
</evidence>
<feature type="coiled-coil region" evidence="1">
    <location>
        <begin position="932"/>
        <end position="966"/>
    </location>
</feature>
<reference evidence="3 4" key="1">
    <citation type="submission" date="2014-06" db="EMBL/GenBank/DDBJ databases">
        <authorList>
            <person name="Swart Estienne"/>
        </authorList>
    </citation>
    <scope>NUCLEOTIDE SEQUENCE [LARGE SCALE GENOMIC DNA]</scope>
    <source>
        <strain evidence="3 4">130c</strain>
    </source>
</reference>
<feature type="region of interest" description="Disordered" evidence="2">
    <location>
        <begin position="1157"/>
        <end position="1176"/>
    </location>
</feature>
<protein>
    <submittedName>
        <fullName evidence="3">Uncharacterized protein</fullName>
    </submittedName>
</protein>
<evidence type="ECO:0000313" key="3">
    <source>
        <dbReference type="EMBL" id="CDW76985.1"/>
    </source>
</evidence>
<dbReference type="Proteomes" id="UP000039865">
    <property type="component" value="Unassembled WGS sequence"/>
</dbReference>
<keyword evidence="4" id="KW-1185">Reference proteome</keyword>
<gene>
    <name evidence="3" type="primary">Contig13699.g14610</name>
    <name evidence="3" type="ORF">STYLEM_5950</name>
</gene>
<name>A0A078A601_STYLE</name>
<organism evidence="3 4">
    <name type="scientific">Stylonychia lemnae</name>
    <name type="common">Ciliate</name>
    <dbReference type="NCBI Taxonomy" id="5949"/>
    <lineage>
        <taxon>Eukaryota</taxon>
        <taxon>Sar</taxon>
        <taxon>Alveolata</taxon>
        <taxon>Ciliophora</taxon>
        <taxon>Intramacronucleata</taxon>
        <taxon>Spirotrichea</taxon>
        <taxon>Stichotrichia</taxon>
        <taxon>Sporadotrichida</taxon>
        <taxon>Oxytrichidae</taxon>
        <taxon>Stylonychinae</taxon>
        <taxon>Stylonychia</taxon>
    </lineage>
</organism>
<dbReference type="EMBL" id="CCKQ01005726">
    <property type="protein sequence ID" value="CDW76985.1"/>
    <property type="molecule type" value="Genomic_DNA"/>
</dbReference>
<dbReference type="InParanoid" id="A0A078A601"/>